<evidence type="ECO:0000256" key="1">
    <source>
        <dbReference type="ARBA" id="ARBA00001947"/>
    </source>
</evidence>
<sequence>MCWLVLTGACHSTQETTEDKPMTSSSETVFWPKKRWCDMISRQFRQLPPETVAILPVAAVEQHGPHLPVYVDACINEMLLDKAMEALPATVPATALPIQAVGKSEEHVAYPGTLTLSAQTLTQVLIEIGESVARSGVKRLVLLNSHGGQPQILDIVARTLRRTHGMFVVCVGWSRFGVPDGMFTEEERRYGIHGGDIETSLMLHLRPDLVEMERADNFEPWPQKLAETAKWLEAEGRVGFGWLTHDIHPSGAAGNAGIATAEKGEAVANQWIEGFLELLAEIAEYPLDRLRPITEDLGR</sequence>
<reference evidence="6 7" key="1">
    <citation type="submission" date="2016-03" db="EMBL/GenBank/DDBJ databases">
        <title>Draft genome sequence of Gluconobacter cerinus strain CECT 9110.</title>
        <authorList>
            <person name="Sainz F."/>
            <person name="Mas A."/>
            <person name="Torija M.J."/>
        </authorList>
    </citation>
    <scope>NUCLEOTIDE SEQUENCE [LARGE SCALE GENOMIC DNA]</scope>
    <source>
        <strain evidence="6 7">CECT 9110</strain>
    </source>
</reference>
<dbReference type="Gene3D" id="3.40.50.10310">
    <property type="entry name" value="Creatininase"/>
    <property type="match status" value="1"/>
</dbReference>
<gene>
    <name evidence="6" type="ORF">A0123_01627</name>
</gene>
<dbReference type="GO" id="GO:0046872">
    <property type="term" value="F:metal ion binding"/>
    <property type="evidence" value="ECO:0007669"/>
    <property type="project" value="UniProtKB-KW"/>
</dbReference>
<comment type="cofactor">
    <cofactor evidence="1">
        <name>Zn(2+)</name>
        <dbReference type="ChEBI" id="CHEBI:29105"/>
    </cofactor>
</comment>
<dbReference type="Proteomes" id="UP000077786">
    <property type="component" value="Unassembled WGS sequence"/>
</dbReference>
<evidence type="ECO:0000256" key="4">
    <source>
        <dbReference type="ARBA" id="ARBA00022833"/>
    </source>
</evidence>
<dbReference type="SUPFAM" id="SSF102215">
    <property type="entry name" value="Creatininase"/>
    <property type="match status" value="1"/>
</dbReference>
<keyword evidence="3 6" id="KW-0378">Hydrolase</keyword>
<evidence type="ECO:0000256" key="3">
    <source>
        <dbReference type="ARBA" id="ARBA00022801"/>
    </source>
</evidence>
<dbReference type="PATRIC" id="fig|38307.3.peg.1676"/>
<evidence type="ECO:0000256" key="5">
    <source>
        <dbReference type="ARBA" id="ARBA00024029"/>
    </source>
</evidence>
<dbReference type="EMBL" id="LUTU01000007">
    <property type="protein sequence ID" value="OAJ67585.1"/>
    <property type="molecule type" value="Genomic_DNA"/>
</dbReference>
<dbReference type="Pfam" id="PF02633">
    <property type="entry name" value="Creatininase"/>
    <property type="match status" value="1"/>
</dbReference>
<dbReference type="GO" id="GO:0016811">
    <property type="term" value="F:hydrolase activity, acting on carbon-nitrogen (but not peptide) bonds, in linear amides"/>
    <property type="evidence" value="ECO:0007669"/>
    <property type="project" value="TreeGrafter"/>
</dbReference>
<keyword evidence="2" id="KW-0479">Metal-binding</keyword>
<dbReference type="AlphaFoldDB" id="A0A1B6VK40"/>
<dbReference type="PANTHER" id="PTHR35005">
    <property type="entry name" value="3-DEHYDRO-SCYLLO-INOSOSE HYDROLASE"/>
    <property type="match status" value="1"/>
</dbReference>
<name>A0A1B6VK40_9PROT</name>
<evidence type="ECO:0000313" key="7">
    <source>
        <dbReference type="Proteomes" id="UP000077786"/>
    </source>
</evidence>
<protein>
    <submittedName>
        <fullName evidence="6">Creatinine amidohydrolase</fullName>
    </submittedName>
</protein>
<organism evidence="6 7">
    <name type="scientific">Gluconobacter cerinus</name>
    <dbReference type="NCBI Taxonomy" id="38307"/>
    <lineage>
        <taxon>Bacteria</taxon>
        <taxon>Pseudomonadati</taxon>
        <taxon>Pseudomonadota</taxon>
        <taxon>Alphaproteobacteria</taxon>
        <taxon>Acetobacterales</taxon>
        <taxon>Acetobacteraceae</taxon>
        <taxon>Gluconobacter</taxon>
    </lineage>
</organism>
<evidence type="ECO:0000313" key="6">
    <source>
        <dbReference type="EMBL" id="OAJ67585.1"/>
    </source>
</evidence>
<dbReference type="GO" id="GO:0009231">
    <property type="term" value="P:riboflavin biosynthetic process"/>
    <property type="evidence" value="ECO:0007669"/>
    <property type="project" value="TreeGrafter"/>
</dbReference>
<dbReference type="InterPro" id="IPR024087">
    <property type="entry name" value="Creatininase-like_sf"/>
</dbReference>
<evidence type="ECO:0000256" key="2">
    <source>
        <dbReference type="ARBA" id="ARBA00022723"/>
    </source>
</evidence>
<dbReference type="PANTHER" id="PTHR35005:SF1">
    <property type="entry name" value="2-AMINO-5-FORMYLAMINO-6-RIBOSYLAMINOPYRIMIDIN-4(3H)-ONE 5'-MONOPHOSPHATE DEFORMYLASE"/>
    <property type="match status" value="1"/>
</dbReference>
<dbReference type="InterPro" id="IPR003785">
    <property type="entry name" value="Creatininase/forma_Hydrolase"/>
</dbReference>
<keyword evidence="4" id="KW-0862">Zinc</keyword>
<proteinExistence type="inferred from homology"/>
<comment type="similarity">
    <text evidence="5">Belongs to the creatininase superfamily.</text>
</comment>
<comment type="caution">
    <text evidence="6">The sequence shown here is derived from an EMBL/GenBank/DDBJ whole genome shotgun (WGS) entry which is preliminary data.</text>
</comment>
<accession>A0A1B6VK40</accession>